<keyword evidence="3" id="KW-0969">Cilium</keyword>
<organism evidence="3 4">
    <name type="scientific">Chelativorans salis</name>
    <dbReference type="NCBI Taxonomy" id="2978478"/>
    <lineage>
        <taxon>Bacteria</taxon>
        <taxon>Pseudomonadati</taxon>
        <taxon>Pseudomonadota</taxon>
        <taxon>Alphaproteobacteria</taxon>
        <taxon>Hyphomicrobiales</taxon>
        <taxon>Phyllobacteriaceae</taxon>
        <taxon>Chelativorans</taxon>
    </lineage>
</organism>
<gene>
    <name evidence="3" type="ORF">N5A92_10490</name>
</gene>
<keyword evidence="2" id="KW-1133">Transmembrane helix</keyword>
<feature type="compositionally biased region" description="Basic and acidic residues" evidence="1">
    <location>
        <begin position="186"/>
        <end position="210"/>
    </location>
</feature>
<keyword evidence="3" id="KW-0966">Cell projection</keyword>
<dbReference type="EMBL" id="JAOCZP010000003">
    <property type="protein sequence ID" value="MCT7375459.1"/>
    <property type="molecule type" value="Genomic_DNA"/>
</dbReference>
<feature type="region of interest" description="Disordered" evidence="1">
    <location>
        <begin position="100"/>
        <end position="227"/>
    </location>
</feature>
<protein>
    <submittedName>
        <fullName evidence="3">Flagellar biosynthetic protein FliO</fullName>
    </submittedName>
</protein>
<name>A0ABT2LM43_9HYPH</name>
<sequence>MGEWLAGLAGENYVTAILWTLAALILLAIVLIVVRMVRNRASGTFVAGGRNRLPRLAVVDATAVDSQRRLVLVRRDDVEHLILIGGPSDLVIEPRIGARDGEPTMMQRPPRREAVAPSVPPPAPRPRPTPNLRAVTPASAPAAQRPVRSEPERPAAPPMRHAEPQPAPQSEPKPASAAGDGEEDAALAREIDVAVDEPVKFDEPVKKEAEEPSPQPQRANLSIEDEMSRLLDDLAEERKKGG</sequence>
<evidence type="ECO:0000313" key="4">
    <source>
        <dbReference type="Proteomes" id="UP001320831"/>
    </source>
</evidence>
<proteinExistence type="predicted"/>
<comment type="caution">
    <text evidence="3">The sequence shown here is derived from an EMBL/GenBank/DDBJ whole genome shotgun (WGS) entry which is preliminary data.</text>
</comment>
<reference evidence="3 4" key="1">
    <citation type="submission" date="2022-09" db="EMBL/GenBank/DDBJ databases">
        <title>Chelativorans salina sp. nov., a novel slightly halophilic bacterium isolated from a saline lake sediment enrichment.</title>
        <authorList>
            <person name="Gao L."/>
            <person name="Fang B.-Z."/>
            <person name="Li W.-J."/>
        </authorList>
    </citation>
    <scope>NUCLEOTIDE SEQUENCE [LARGE SCALE GENOMIC DNA]</scope>
    <source>
        <strain evidence="3 4">EGI FJ00035</strain>
    </source>
</reference>
<keyword evidence="4" id="KW-1185">Reference proteome</keyword>
<evidence type="ECO:0000256" key="2">
    <source>
        <dbReference type="SAM" id="Phobius"/>
    </source>
</evidence>
<evidence type="ECO:0000313" key="3">
    <source>
        <dbReference type="EMBL" id="MCT7375459.1"/>
    </source>
</evidence>
<feature type="transmembrane region" description="Helical" evidence="2">
    <location>
        <begin position="12"/>
        <end position="34"/>
    </location>
</feature>
<feature type="compositionally biased region" description="Pro residues" evidence="1">
    <location>
        <begin position="118"/>
        <end position="129"/>
    </location>
</feature>
<dbReference type="RefSeq" id="WP_260902481.1">
    <property type="nucleotide sequence ID" value="NZ_JAOCZP010000003.1"/>
</dbReference>
<keyword evidence="3" id="KW-0282">Flagellum</keyword>
<keyword evidence="2" id="KW-0472">Membrane</keyword>
<accession>A0ABT2LM43</accession>
<keyword evidence="2" id="KW-0812">Transmembrane</keyword>
<evidence type="ECO:0000256" key="1">
    <source>
        <dbReference type="SAM" id="MobiDB-lite"/>
    </source>
</evidence>
<dbReference type="Proteomes" id="UP001320831">
    <property type="component" value="Unassembled WGS sequence"/>
</dbReference>